<keyword evidence="4" id="KW-1185">Reference proteome</keyword>
<evidence type="ECO:0000256" key="2">
    <source>
        <dbReference type="HAMAP-Rule" id="MF_00163"/>
    </source>
</evidence>
<reference evidence="3 4" key="1">
    <citation type="submission" date="2023-03" db="EMBL/GenBank/DDBJ databases">
        <title>Paludisphaera mucosa sp. nov. a novel planctomycete from northern fen.</title>
        <authorList>
            <person name="Ivanova A."/>
        </authorList>
    </citation>
    <scope>NUCLEOTIDE SEQUENCE [LARGE SCALE GENOMIC DNA]</scope>
    <source>
        <strain evidence="3 4">Pla2</strain>
    </source>
</reference>
<feature type="binding site" evidence="2">
    <location>
        <position position="92"/>
    </location>
    <ligand>
        <name>Fe cation</name>
        <dbReference type="ChEBI" id="CHEBI:24875"/>
    </ligand>
</feature>
<keyword evidence="2 3" id="KW-0378">Hydrolase</keyword>
<dbReference type="HAMAP" id="MF_00163">
    <property type="entry name" value="Pep_deformylase"/>
    <property type="match status" value="1"/>
</dbReference>
<dbReference type="PIRSF" id="PIRSF004749">
    <property type="entry name" value="Pep_def"/>
    <property type="match status" value="1"/>
</dbReference>
<feature type="binding site" evidence="2">
    <location>
        <position position="134"/>
    </location>
    <ligand>
        <name>Fe cation</name>
        <dbReference type="ChEBI" id="CHEBI:24875"/>
    </ligand>
</feature>
<comment type="function">
    <text evidence="2">Removes the formyl group from the N-terminal Met of newly synthesized proteins. Requires at least a dipeptide for an efficient rate of reaction. N-terminal L-methionine is a prerequisite for activity but the enzyme has broad specificity at other positions.</text>
</comment>
<dbReference type="PANTHER" id="PTHR10458">
    <property type="entry name" value="PEPTIDE DEFORMYLASE"/>
    <property type="match status" value="1"/>
</dbReference>
<dbReference type="EMBL" id="JARRAG010000001">
    <property type="protein sequence ID" value="MDG3003711.1"/>
    <property type="molecule type" value="Genomic_DNA"/>
</dbReference>
<evidence type="ECO:0000256" key="1">
    <source>
        <dbReference type="ARBA" id="ARBA00010759"/>
    </source>
</evidence>
<dbReference type="SUPFAM" id="SSF56420">
    <property type="entry name" value="Peptide deformylase"/>
    <property type="match status" value="1"/>
</dbReference>
<comment type="similarity">
    <text evidence="1 2">Belongs to the polypeptide deformylase family.</text>
</comment>
<dbReference type="GO" id="GO:0042586">
    <property type="term" value="F:peptide deformylase activity"/>
    <property type="evidence" value="ECO:0007669"/>
    <property type="project" value="UniProtKB-EC"/>
</dbReference>
<feature type="binding site" evidence="2">
    <location>
        <position position="138"/>
    </location>
    <ligand>
        <name>Fe cation</name>
        <dbReference type="ChEBI" id="CHEBI:24875"/>
    </ligand>
</feature>
<dbReference type="NCBIfam" id="TIGR00079">
    <property type="entry name" value="pept_deformyl"/>
    <property type="match status" value="1"/>
</dbReference>
<name>A0ABT6F7Z6_9BACT</name>
<dbReference type="Pfam" id="PF01327">
    <property type="entry name" value="Pep_deformylase"/>
    <property type="match status" value="1"/>
</dbReference>
<keyword evidence="2" id="KW-0408">Iron</keyword>
<organism evidence="3 4">
    <name type="scientific">Paludisphaera mucosa</name>
    <dbReference type="NCBI Taxonomy" id="3030827"/>
    <lineage>
        <taxon>Bacteria</taxon>
        <taxon>Pseudomonadati</taxon>
        <taxon>Planctomycetota</taxon>
        <taxon>Planctomycetia</taxon>
        <taxon>Isosphaerales</taxon>
        <taxon>Isosphaeraceae</taxon>
        <taxon>Paludisphaera</taxon>
    </lineage>
</organism>
<feature type="active site" evidence="2">
    <location>
        <position position="135"/>
    </location>
</feature>
<accession>A0ABT6F7Z6</accession>
<keyword evidence="2" id="KW-0648">Protein biosynthesis</keyword>
<dbReference type="Gene3D" id="3.90.45.10">
    <property type="entry name" value="Peptide deformylase"/>
    <property type="match status" value="1"/>
</dbReference>
<dbReference type="InterPro" id="IPR036821">
    <property type="entry name" value="Peptide_deformylase_sf"/>
</dbReference>
<dbReference type="InterPro" id="IPR023635">
    <property type="entry name" value="Peptide_deformylase"/>
</dbReference>
<evidence type="ECO:0000313" key="3">
    <source>
        <dbReference type="EMBL" id="MDG3003711.1"/>
    </source>
</evidence>
<dbReference type="NCBIfam" id="NF001159">
    <property type="entry name" value="PRK00150.1-3"/>
    <property type="match status" value="1"/>
</dbReference>
<dbReference type="PRINTS" id="PR01576">
    <property type="entry name" value="PDEFORMYLASE"/>
</dbReference>
<sequence length="205" mass="23179">MLHIVKFPHPALRYASRPVDRIDDELRAVVREMFTLMYEARGVGLAANQVALPFRFFILNVTADPEQKDQELVFINPEIVKRHSWDDEEEGCLSLPGLYSKVRRPKKIRLQAFNIDGAPVDIETDDLFGRAIQHEIDHLDGKLFIDYLGTLARHGLKGKLREFESEFRRAQAAGTYLPDAEIVKHLDALRAPTTAATECPASADA</sequence>
<dbReference type="EC" id="3.5.1.88" evidence="2"/>
<dbReference type="PANTHER" id="PTHR10458:SF22">
    <property type="entry name" value="PEPTIDE DEFORMYLASE"/>
    <property type="match status" value="1"/>
</dbReference>
<comment type="catalytic activity">
    <reaction evidence="2">
        <text>N-terminal N-formyl-L-methionyl-[peptide] + H2O = N-terminal L-methionyl-[peptide] + formate</text>
        <dbReference type="Rhea" id="RHEA:24420"/>
        <dbReference type="Rhea" id="RHEA-COMP:10639"/>
        <dbReference type="Rhea" id="RHEA-COMP:10640"/>
        <dbReference type="ChEBI" id="CHEBI:15377"/>
        <dbReference type="ChEBI" id="CHEBI:15740"/>
        <dbReference type="ChEBI" id="CHEBI:49298"/>
        <dbReference type="ChEBI" id="CHEBI:64731"/>
        <dbReference type="EC" id="3.5.1.88"/>
    </reaction>
</comment>
<protein>
    <recommendedName>
        <fullName evidence="2">Peptide deformylase</fullName>
        <shortName evidence="2">PDF</shortName>
        <ecNumber evidence="2">3.5.1.88</ecNumber>
    </recommendedName>
    <alternativeName>
        <fullName evidence="2">Polypeptide deformylase</fullName>
    </alternativeName>
</protein>
<keyword evidence="2" id="KW-0479">Metal-binding</keyword>
<comment type="cofactor">
    <cofactor evidence="2">
        <name>Fe(2+)</name>
        <dbReference type="ChEBI" id="CHEBI:29033"/>
    </cofactor>
    <text evidence="2">Binds 1 Fe(2+) ion.</text>
</comment>
<dbReference type="Proteomes" id="UP001216907">
    <property type="component" value="Unassembled WGS sequence"/>
</dbReference>
<comment type="caution">
    <text evidence="3">The sequence shown here is derived from an EMBL/GenBank/DDBJ whole genome shotgun (WGS) entry which is preliminary data.</text>
</comment>
<dbReference type="RefSeq" id="WP_277860060.1">
    <property type="nucleotide sequence ID" value="NZ_JARRAG010000001.1"/>
</dbReference>
<dbReference type="CDD" id="cd00487">
    <property type="entry name" value="Pep_deformylase"/>
    <property type="match status" value="1"/>
</dbReference>
<evidence type="ECO:0000313" key="4">
    <source>
        <dbReference type="Proteomes" id="UP001216907"/>
    </source>
</evidence>
<proteinExistence type="inferred from homology"/>
<gene>
    <name evidence="2 3" type="primary">def</name>
    <name evidence="3" type="ORF">PZE19_08015</name>
</gene>